<dbReference type="GO" id="GO:0071973">
    <property type="term" value="P:bacterial-type flagellum-dependent cell motility"/>
    <property type="evidence" value="ECO:0007669"/>
    <property type="project" value="TreeGrafter"/>
</dbReference>
<evidence type="ECO:0000256" key="4">
    <source>
        <dbReference type="ARBA" id="ARBA00022795"/>
    </source>
</evidence>
<sequence>MNAKLKGYTKGSLETRVAGASPYQLVQMLMAGVLENLNYAKGAIQRKDYEKKSLYLSKAQAIVDSLRYSLDDSAGADATENLQDLYMYMSTRIADASIQMDIDVIDEVARLMIDIKSAWDQIPVEQREVAMKDNSQVQQASGA</sequence>
<keyword evidence="3 6" id="KW-0963">Cytoplasm</keyword>
<dbReference type="Pfam" id="PF02561">
    <property type="entry name" value="FliS"/>
    <property type="match status" value="1"/>
</dbReference>
<dbReference type="PANTHER" id="PTHR34773:SF1">
    <property type="entry name" value="FLAGELLAR SECRETION CHAPERONE FLIS"/>
    <property type="match status" value="1"/>
</dbReference>
<dbReference type="NCBIfam" id="TIGR00208">
    <property type="entry name" value="fliS"/>
    <property type="match status" value="1"/>
</dbReference>
<evidence type="ECO:0000256" key="2">
    <source>
        <dbReference type="ARBA" id="ARBA00008787"/>
    </source>
</evidence>
<dbReference type="RefSeq" id="WP_126783313.1">
    <property type="nucleotide sequence ID" value="NZ_PIQF01000001.1"/>
</dbReference>
<dbReference type="GO" id="GO:0005829">
    <property type="term" value="C:cytosol"/>
    <property type="evidence" value="ECO:0007669"/>
    <property type="project" value="UniProtKB-SubCell"/>
</dbReference>
<evidence type="ECO:0000256" key="5">
    <source>
        <dbReference type="ARBA" id="ARBA00023186"/>
    </source>
</evidence>
<dbReference type="AlphaFoldDB" id="A0A432ZGH1"/>
<dbReference type="Gene3D" id="1.20.120.340">
    <property type="entry name" value="Flagellar protein FliS"/>
    <property type="match status" value="1"/>
</dbReference>
<dbReference type="PANTHER" id="PTHR34773">
    <property type="entry name" value="FLAGELLAR SECRETION CHAPERONE FLIS"/>
    <property type="match status" value="1"/>
</dbReference>
<comment type="caution">
    <text evidence="7">The sequence shown here is derived from an EMBL/GenBank/DDBJ whole genome shotgun (WGS) entry which is preliminary data.</text>
</comment>
<gene>
    <name evidence="7" type="primary">fliS</name>
    <name evidence="7" type="ORF">CWI81_00620</name>
</gene>
<keyword evidence="7" id="KW-0969">Cilium</keyword>
<name>A0A432ZGH1_9GAMM</name>
<evidence type="ECO:0000256" key="1">
    <source>
        <dbReference type="ARBA" id="ARBA00004514"/>
    </source>
</evidence>
<dbReference type="SUPFAM" id="SSF101116">
    <property type="entry name" value="Flagellar export chaperone FliS"/>
    <property type="match status" value="1"/>
</dbReference>
<evidence type="ECO:0000256" key="6">
    <source>
        <dbReference type="PIRNR" id="PIRNR039090"/>
    </source>
</evidence>
<comment type="similarity">
    <text evidence="2 6">Belongs to the FliS family.</text>
</comment>
<protein>
    <recommendedName>
        <fullName evidence="6">Flagellar secretion chaperone FliS</fullName>
    </recommendedName>
</protein>
<dbReference type="CDD" id="cd16098">
    <property type="entry name" value="FliS"/>
    <property type="match status" value="1"/>
</dbReference>
<organism evidence="7 8">
    <name type="scientific">Idiomarina seosinensis</name>
    <dbReference type="NCBI Taxonomy" id="281739"/>
    <lineage>
        <taxon>Bacteria</taxon>
        <taxon>Pseudomonadati</taxon>
        <taxon>Pseudomonadota</taxon>
        <taxon>Gammaproteobacteria</taxon>
        <taxon>Alteromonadales</taxon>
        <taxon>Idiomarinaceae</taxon>
        <taxon>Idiomarina</taxon>
    </lineage>
</organism>
<proteinExistence type="inferred from homology"/>
<keyword evidence="5" id="KW-0143">Chaperone</keyword>
<evidence type="ECO:0000313" key="8">
    <source>
        <dbReference type="Proteomes" id="UP000287908"/>
    </source>
</evidence>
<comment type="subcellular location">
    <subcellularLocation>
        <location evidence="1 6">Cytoplasm</location>
        <location evidence="1 6">Cytosol</location>
    </subcellularLocation>
</comment>
<keyword evidence="7" id="KW-0282">Flagellum</keyword>
<accession>A0A432ZGH1</accession>
<keyword evidence="4 6" id="KW-1005">Bacterial flagellum biogenesis</keyword>
<dbReference type="InterPro" id="IPR003713">
    <property type="entry name" value="FliS"/>
</dbReference>
<dbReference type="EMBL" id="PIQF01000001">
    <property type="protein sequence ID" value="RUO77041.1"/>
    <property type="molecule type" value="Genomic_DNA"/>
</dbReference>
<dbReference type="PIRSF" id="PIRSF039090">
    <property type="entry name" value="Flis"/>
    <property type="match status" value="1"/>
</dbReference>
<dbReference type="GO" id="GO:0044780">
    <property type="term" value="P:bacterial-type flagellum assembly"/>
    <property type="evidence" value="ECO:0007669"/>
    <property type="project" value="InterPro"/>
</dbReference>
<evidence type="ECO:0000313" key="7">
    <source>
        <dbReference type="EMBL" id="RUO77041.1"/>
    </source>
</evidence>
<keyword evidence="7" id="KW-0966">Cell projection</keyword>
<dbReference type="OrthoDB" id="9792010at2"/>
<keyword evidence="8" id="KW-1185">Reference proteome</keyword>
<dbReference type="InterPro" id="IPR036584">
    <property type="entry name" value="FliS_sf"/>
</dbReference>
<evidence type="ECO:0000256" key="3">
    <source>
        <dbReference type="ARBA" id="ARBA00022490"/>
    </source>
</evidence>
<dbReference type="Proteomes" id="UP000287908">
    <property type="component" value="Unassembled WGS sequence"/>
</dbReference>
<reference evidence="7 8" key="1">
    <citation type="journal article" date="2011" name="Front. Microbiol.">
        <title>Genomic signatures of strain selection and enhancement in Bacillus atrophaeus var. globigii, a historical biowarfare simulant.</title>
        <authorList>
            <person name="Gibbons H.S."/>
            <person name="Broomall S.M."/>
            <person name="McNew L.A."/>
            <person name="Daligault H."/>
            <person name="Chapman C."/>
            <person name="Bruce D."/>
            <person name="Karavis M."/>
            <person name="Krepps M."/>
            <person name="McGregor P.A."/>
            <person name="Hong C."/>
            <person name="Park K.H."/>
            <person name="Akmal A."/>
            <person name="Feldman A."/>
            <person name="Lin J.S."/>
            <person name="Chang W.E."/>
            <person name="Higgs B.W."/>
            <person name="Demirev P."/>
            <person name="Lindquist J."/>
            <person name="Liem A."/>
            <person name="Fochler E."/>
            <person name="Read T.D."/>
            <person name="Tapia R."/>
            <person name="Johnson S."/>
            <person name="Bishop-Lilly K.A."/>
            <person name="Detter C."/>
            <person name="Han C."/>
            <person name="Sozhamannan S."/>
            <person name="Rosenzweig C.N."/>
            <person name="Skowronski E.W."/>
        </authorList>
    </citation>
    <scope>NUCLEOTIDE SEQUENCE [LARGE SCALE GENOMIC DNA]</scope>
    <source>
        <strain evidence="7 8">CL-SP19</strain>
    </source>
</reference>